<protein>
    <submittedName>
        <fullName evidence="1">Uncharacterized protein</fullName>
    </submittedName>
</protein>
<accession>A0A0E9TY11</accession>
<dbReference type="EMBL" id="GBXM01050772">
    <property type="protein sequence ID" value="JAH57805.1"/>
    <property type="molecule type" value="Transcribed_RNA"/>
</dbReference>
<sequence>MHTPRRRVLGTAHYAALQLNVVKSIVRFLAYRTR</sequence>
<proteinExistence type="predicted"/>
<name>A0A0E9TY11_ANGAN</name>
<reference evidence="1" key="1">
    <citation type="submission" date="2014-11" db="EMBL/GenBank/DDBJ databases">
        <authorList>
            <person name="Amaro Gonzalez C."/>
        </authorList>
    </citation>
    <scope>NUCLEOTIDE SEQUENCE</scope>
</reference>
<organism evidence="1">
    <name type="scientific">Anguilla anguilla</name>
    <name type="common">European freshwater eel</name>
    <name type="synonym">Muraena anguilla</name>
    <dbReference type="NCBI Taxonomy" id="7936"/>
    <lineage>
        <taxon>Eukaryota</taxon>
        <taxon>Metazoa</taxon>
        <taxon>Chordata</taxon>
        <taxon>Craniata</taxon>
        <taxon>Vertebrata</taxon>
        <taxon>Euteleostomi</taxon>
        <taxon>Actinopterygii</taxon>
        <taxon>Neopterygii</taxon>
        <taxon>Teleostei</taxon>
        <taxon>Anguilliformes</taxon>
        <taxon>Anguillidae</taxon>
        <taxon>Anguilla</taxon>
    </lineage>
</organism>
<reference evidence="1" key="2">
    <citation type="journal article" date="2015" name="Fish Shellfish Immunol.">
        <title>Early steps in the European eel (Anguilla anguilla)-Vibrio vulnificus interaction in the gills: Role of the RtxA13 toxin.</title>
        <authorList>
            <person name="Callol A."/>
            <person name="Pajuelo D."/>
            <person name="Ebbesson L."/>
            <person name="Teles M."/>
            <person name="MacKenzie S."/>
            <person name="Amaro C."/>
        </authorList>
    </citation>
    <scope>NUCLEOTIDE SEQUENCE</scope>
</reference>
<evidence type="ECO:0000313" key="1">
    <source>
        <dbReference type="EMBL" id="JAH57805.1"/>
    </source>
</evidence>
<dbReference type="AlphaFoldDB" id="A0A0E9TY11"/>